<comment type="caution">
    <text evidence="4">The sequence shown here is derived from an EMBL/GenBank/DDBJ whole genome shotgun (WGS) entry which is preliminary data.</text>
</comment>
<dbReference type="InterPro" id="IPR045274">
    <property type="entry name" value="WAK-like"/>
</dbReference>
<evidence type="ECO:0000259" key="3">
    <source>
        <dbReference type="PROSITE" id="PS50011"/>
    </source>
</evidence>
<dbReference type="GO" id="GO:0005524">
    <property type="term" value="F:ATP binding"/>
    <property type="evidence" value="ECO:0007669"/>
    <property type="project" value="UniProtKB-KW"/>
</dbReference>
<evidence type="ECO:0000313" key="4">
    <source>
        <dbReference type="EMBL" id="KAB2636071.1"/>
    </source>
</evidence>
<proteinExistence type="predicted"/>
<evidence type="ECO:0000313" key="5">
    <source>
        <dbReference type="Proteomes" id="UP000327157"/>
    </source>
</evidence>
<name>A0A5N5IBV0_9ROSA</name>
<keyword evidence="4" id="KW-0808">Transferase</keyword>
<dbReference type="Pfam" id="PF07714">
    <property type="entry name" value="PK_Tyr_Ser-Thr"/>
    <property type="match status" value="1"/>
</dbReference>
<dbReference type="SUPFAM" id="SSF56112">
    <property type="entry name" value="Protein kinase-like (PK-like)"/>
    <property type="match status" value="1"/>
</dbReference>
<dbReference type="PANTHER" id="PTHR27005">
    <property type="entry name" value="WALL-ASSOCIATED RECEPTOR KINASE-LIKE 21"/>
    <property type="match status" value="1"/>
</dbReference>
<dbReference type="InterPro" id="IPR000719">
    <property type="entry name" value="Prot_kinase_dom"/>
</dbReference>
<dbReference type="InterPro" id="IPR001245">
    <property type="entry name" value="Ser-Thr/Tyr_kinase_cat_dom"/>
</dbReference>
<accession>A0A5N5IBV0</accession>
<dbReference type="Proteomes" id="UP000327157">
    <property type="component" value="Chromosome 5"/>
</dbReference>
<dbReference type="AlphaFoldDB" id="A0A5N5IBV0"/>
<keyword evidence="4" id="KW-0418">Kinase</keyword>
<dbReference type="GO" id="GO:0005886">
    <property type="term" value="C:plasma membrane"/>
    <property type="evidence" value="ECO:0007669"/>
    <property type="project" value="TreeGrafter"/>
</dbReference>
<sequence length="332" mass="37311">MPSKFLFSLLPCVRMVETESSFLKNGSILLEDLIASCEGKSSPIRTYSADELVKATNNFDPSFIISEDLSFKLFRGLLDDRSIIIKKYLHWPSEAEARSMAIRDIIISMQMSTHKNALKLSGCCLEFSLPALVHEDAAKGALDCHGGLGDTRSLPWKTRLLIATKVAHALAYLHTTFPRPVIHRDLKPTCIFLDDNYSPKLSNFSLSITIPPKQFHVEDVVKGTYRYTDPTYIATVYITEKTDVYSFGVLLLVFLMGQKIRVVDKSAVVEDLTSYVDANILRELRADEQAQQQLQAFLALALLCTQDGRESRPCMTDVAKELVRIEKSILHC</sequence>
<keyword evidence="5" id="KW-1185">Reference proteome</keyword>
<dbReference type="OrthoDB" id="75710at2759"/>
<feature type="domain" description="Protein kinase" evidence="3">
    <location>
        <begin position="59"/>
        <end position="323"/>
    </location>
</feature>
<dbReference type="GO" id="GO:0004674">
    <property type="term" value="F:protein serine/threonine kinase activity"/>
    <property type="evidence" value="ECO:0007669"/>
    <property type="project" value="TreeGrafter"/>
</dbReference>
<evidence type="ECO:0000256" key="2">
    <source>
        <dbReference type="ARBA" id="ARBA00022840"/>
    </source>
</evidence>
<dbReference type="Gene3D" id="3.30.200.20">
    <property type="entry name" value="Phosphorylase Kinase, domain 1"/>
    <property type="match status" value="1"/>
</dbReference>
<dbReference type="InterPro" id="IPR011009">
    <property type="entry name" value="Kinase-like_dom_sf"/>
</dbReference>
<dbReference type="GO" id="GO:0007166">
    <property type="term" value="P:cell surface receptor signaling pathway"/>
    <property type="evidence" value="ECO:0007669"/>
    <property type="project" value="InterPro"/>
</dbReference>
<dbReference type="Gene3D" id="1.10.510.10">
    <property type="entry name" value="Transferase(Phosphotransferase) domain 1"/>
    <property type="match status" value="1"/>
</dbReference>
<reference evidence="4 5" key="3">
    <citation type="submission" date="2019-11" db="EMBL/GenBank/DDBJ databases">
        <title>A de novo genome assembly of a pear dwarfing rootstock.</title>
        <authorList>
            <person name="Wang F."/>
            <person name="Wang J."/>
            <person name="Li S."/>
            <person name="Zhang Y."/>
            <person name="Fang M."/>
            <person name="Ma L."/>
            <person name="Zhao Y."/>
            <person name="Jiang S."/>
        </authorList>
    </citation>
    <scope>NUCLEOTIDE SEQUENCE [LARGE SCALE GENOMIC DNA]</scope>
    <source>
        <strain evidence="4">S2</strain>
        <tissue evidence="4">Leaf</tissue>
    </source>
</reference>
<reference evidence="5" key="2">
    <citation type="submission" date="2019-10" db="EMBL/GenBank/DDBJ databases">
        <title>A de novo genome assembly of a pear dwarfing rootstock.</title>
        <authorList>
            <person name="Wang F."/>
            <person name="Wang J."/>
            <person name="Li S."/>
            <person name="Zhang Y."/>
            <person name="Fang M."/>
            <person name="Ma L."/>
            <person name="Zhao Y."/>
            <person name="Jiang S."/>
        </authorList>
    </citation>
    <scope>NUCLEOTIDE SEQUENCE [LARGE SCALE GENOMIC DNA]</scope>
</reference>
<gene>
    <name evidence="4" type="ORF">D8674_026605</name>
</gene>
<keyword evidence="1" id="KW-0547">Nucleotide-binding</keyword>
<dbReference type="PANTHER" id="PTHR27005:SF466">
    <property type="entry name" value="NON-FUNCTIONAL PSEUDOKINASE ZED1-LIKE"/>
    <property type="match status" value="1"/>
</dbReference>
<keyword evidence="2" id="KW-0067">ATP-binding</keyword>
<evidence type="ECO:0000256" key="1">
    <source>
        <dbReference type="ARBA" id="ARBA00022741"/>
    </source>
</evidence>
<organism evidence="4 5">
    <name type="scientific">Pyrus ussuriensis x Pyrus communis</name>
    <dbReference type="NCBI Taxonomy" id="2448454"/>
    <lineage>
        <taxon>Eukaryota</taxon>
        <taxon>Viridiplantae</taxon>
        <taxon>Streptophyta</taxon>
        <taxon>Embryophyta</taxon>
        <taxon>Tracheophyta</taxon>
        <taxon>Spermatophyta</taxon>
        <taxon>Magnoliopsida</taxon>
        <taxon>eudicotyledons</taxon>
        <taxon>Gunneridae</taxon>
        <taxon>Pentapetalae</taxon>
        <taxon>rosids</taxon>
        <taxon>fabids</taxon>
        <taxon>Rosales</taxon>
        <taxon>Rosaceae</taxon>
        <taxon>Amygdaloideae</taxon>
        <taxon>Maleae</taxon>
        <taxon>Pyrus</taxon>
    </lineage>
</organism>
<reference evidence="4 5" key="1">
    <citation type="submission" date="2019-09" db="EMBL/GenBank/DDBJ databases">
        <authorList>
            <person name="Ou C."/>
        </authorList>
    </citation>
    <scope>NUCLEOTIDE SEQUENCE [LARGE SCALE GENOMIC DNA]</scope>
    <source>
        <strain evidence="4">S2</strain>
        <tissue evidence="4">Leaf</tissue>
    </source>
</reference>
<dbReference type="EMBL" id="SMOL01000004">
    <property type="protein sequence ID" value="KAB2636071.1"/>
    <property type="molecule type" value="Genomic_DNA"/>
</dbReference>
<dbReference type="PROSITE" id="PS50011">
    <property type="entry name" value="PROTEIN_KINASE_DOM"/>
    <property type="match status" value="1"/>
</dbReference>
<protein>
    <submittedName>
        <fullName evidence="4">Inactive serine/threonine-protein kinase</fullName>
    </submittedName>
</protein>